<organism evidence="4">
    <name type="scientific">Rodentolepis nana</name>
    <name type="common">Dwarf tapeworm</name>
    <name type="synonym">Hymenolepis nana</name>
    <dbReference type="NCBI Taxonomy" id="102285"/>
    <lineage>
        <taxon>Eukaryota</taxon>
        <taxon>Metazoa</taxon>
        <taxon>Spiralia</taxon>
        <taxon>Lophotrochozoa</taxon>
        <taxon>Platyhelminthes</taxon>
        <taxon>Cestoda</taxon>
        <taxon>Eucestoda</taxon>
        <taxon>Cyclophyllidea</taxon>
        <taxon>Hymenolepididae</taxon>
        <taxon>Rodentolepis</taxon>
    </lineage>
</organism>
<feature type="transmembrane region" description="Helical" evidence="1">
    <location>
        <begin position="25"/>
        <end position="46"/>
    </location>
</feature>
<keyword evidence="3" id="KW-1185">Reference proteome</keyword>
<proteinExistence type="predicted"/>
<keyword evidence="1" id="KW-0472">Membrane</keyword>
<evidence type="ECO:0000256" key="1">
    <source>
        <dbReference type="SAM" id="Phobius"/>
    </source>
</evidence>
<reference evidence="4" key="1">
    <citation type="submission" date="2017-02" db="UniProtKB">
        <authorList>
            <consortium name="WormBaseParasite"/>
        </authorList>
    </citation>
    <scope>IDENTIFICATION</scope>
</reference>
<protein>
    <submittedName>
        <fullName evidence="4">TMhelix containing protein</fullName>
    </submittedName>
</protein>
<keyword evidence="1" id="KW-1133">Transmembrane helix</keyword>
<sequence>MNPDEKPILTEFVSFEAITSPISEFLGIMASGAAGILALIALWRVLEIKRGVTHRGYVDQDPIDCATDEMETTINYFKAPSITA</sequence>
<reference evidence="2 3" key="2">
    <citation type="submission" date="2018-11" db="EMBL/GenBank/DDBJ databases">
        <authorList>
            <consortium name="Pathogen Informatics"/>
        </authorList>
    </citation>
    <scope>NUCLEOTIDE SEQUENCE [LARGE SCALE GENOMIC DNA]</scope>
</reference>
<gene>
    <name evidence="2" type="ORF">HNAJ_LOCUS7048</name>
</gene>
<dbReference type="Proteomes" id="UP000278807">
    <property type="component" value="Unassembled WGS sequence"/>
</dbReference>
<name>A0A0R3TJ11_RODNA</name>
<accession>A0A0R3TJ11</accession>
<dbReference type="STRING" id="102285.A0A0R3TJ11"/>
<evidence type="ECO:0000313" key="4">
    <source>
        <dbReference type="WBParaSite" id="HNAJ_0000705201-mRNA-1"/>
    </source>
</evidence>
<dbReference type="EMBL" id="UZAE01009943">
    <property type="protein sequence ID" value="VDO02908.1"/>
    <property type="molecule type" value="Genomic_DNA"/>
</dbReference>
<keyword evidence="1" id="KW-0812">Transmembrane</keyword>
<evidence type="ECO:0000313" key="3">
    <source>
        <dbReference type="Proteomes" id="UP000278807"/>
    </source>
</evidence>
<evidence type="ECO:0000313" key="2">
    <source>
        <dbReference type="EMBL" id="VDO02908.1"/>
    </source>
</evidence>
<dbReference type="AlphaFoldDB" id="A0A0R3TJ11"/>
<dbReference type="WBParaSite" id="HNAJ_0000705201-mRNA-1">
    <property type="protein sequence ID" value="HNAJ_0000705201-mRNA-1"/>
    <property type="gene ID" value="HNAJ_0000705201"/>
</dbReference>